<evidence type="ECO:0000313" key="6">
    <source>
        <dbReference type="Proteomes" id="UP001591681"/>
    </source>
</evidence>
<dbReference type="Gene3D" id="2.60.40.10">
    <property type="entry name" value="Immunoglobulins"/>
    <property type="match status" value="2"/>
</dbReference>
<dbReference type="InterPro" id="IPR013783">
    <property type="entry name" value="Ig-like_fold"/>
</dbReference>
<keyword evidence="6" id="KW-1185">Reference proteome</keyword>
<dbReference type="PANTHER" id="PTHR45080:SF8">
    <property type="entry name" value="IG-LIKE DOMAIN-CONTAINING PROTEIN"/>
    <property type="match status" value="1"/>
</dbReference>
<organism evidence="5 6">
    <name type="scientific">Coilia grayii</name>
    <name type="common">Gray's grenadier anchovy</name>
    <dbReference type="NCBI Taxonomy" id="363190"/>
    <lineage>
        <taxon>Eukaryota</taxon>
        <taxon>Metazoa</taxon>
        <taxon>Chordata</taxon>
        <taxon>Craniata</taxon>
        <taxon>Vertebrata</taxon>
        <taxon>Euteleostomi</taxon>
        <taxon>Actinopterygii</taxon>
        <taxon>Neopterygii</taxon>
        <taxon>Teleostei</taxon>
        <taxon>Clupei</taxon>
        <taxon>Clupeiformes</taxon>
        <taxon>Clupeoidei</taxon>
        <taxon>Engraulidae</taxon>
        <taxon>Coilinae</taxon>
        <taxon>Coilia</taxon>
    </lineage>
</organism>
<dbReference type="InterPro" id="IPR036179">
    <property type="entry name" value="Ig-like_dom_sf"/>
</dbReference>
<evidence type="ECO:0000313" key="5">
    <source>
        <dbReference type="EMBL" id="KAL2095842.1"/>
    </source>
</evidence>
<accession>A0ABD1K9L9</accession>
<dbReference type="SMART" id="SM00408">
    <property type="entry name" value="IGc2"/>
    <property type="match status" value="1"/>
</dbReference>
<dbReference type="Proteomes" id="UP001591681">
    <property type="component" value="Unassembled WGS sequence"/>
</dbReference>
<dbReference type="Pfam" id="PF07679">
    <property type="entry name" value="I-set"/>
    <property type="match status" value="1"/>
</dbReference>
<evidence type="ECO:0000256" key="2">
    <source>
        <dbReference type="ARBA" id="ARBA00023157"/>
    </source>
</evidence>
<sequence>MLSHAQDPAEPLDGEEYLDISGITRTQAGRYECKASNDVASPDVKYVNVIVNYAPFIKDTKSSDPQVGRMGVLQCEASAIPKPEFKWYRDDKRSRCEAVMGARYVALCSYSAPVSRAACLYELWLSPIFTSTCWRLAPGLSAGDWHQVFLLETGTRSFCWRLAPGLSAGDWHQVFLLETGTRLSNGQGISIQMMGSRTLLLVSNVTEEDYGNYTCVATNRLGIHNASVFLYRPGTANNMSGAVAVSQAVWTWVVDLQTLTPPTPPSSQHASPTPTGATRCPPKTLVVTTNSVPSPSVITPQALAHLRARCQLGALTLLQYSRPAWAQPGGGSQSAQLEPQSSWTGEVGQDEGLECLMSTQPREAFKDFGKEDVSSQILHS</sequence>
<gene>
    <name evidence="5" type="ORF">ACEWY4_007990</name>
</gene>
<feature type="region of interest" description="Disordered" evidence="3">
    <location>
        <begin position="328"/>
        <end position="360"/>
    </location>
</feature>
<keyword evidence="1" id="KW-0732">Signal</keyword>
<feature type="domain" description="Ig-like" evidence="4">
    <location>
        <begin position="42"/>
        <end position="219"/>
    </location>
</feature>
<dbReference type="PANTHER" id="PTHR45080">
    <property type="entry name" value="CONTACTIN 5"/>
    <property type="match status" value="1"/>
</dbReference>
<dbReference type="CDD" id="cd00096">
    <property type="entry name" value="Ig"/>
    <property type="match status" value="1"/>
</dbReference>
<name>A0ABD1K9L9_9TELE</name>
<evidence type="ECO:0000256" key="1">
    <source>
        <dbReference type="ARBA" id="ARBA00022729"/>
    </source>
</evidence>
<dbReference type="PROSITE" id="PS50835">
    <property type="entry name" value="IG_LIKE"/>
    <property type="match status" value="1"/>
</dbReference>
<dbReference type="InterPro" id="IPR013098">
    <property type="entry name" value="Ig_I-set"/>
</dbReference>
<dbReference type="SMART" id="SM00409">
    <property type="entry name" value="IG"/>
    <property type="match status" value="1"/>
</dbReference>
<dbReference type="AlphaFoldDB" id="A0ABD1K9L9"/>
<keyword evidence="2" id="KW-1015">Disulfide bond</keyword>
<reference evidence="5 6" key="1">
    <citation type="submission" date="2024-09" db="EMBL/GenBank/DDBJ databases">
        <title>A chromosome-level genome assembly of Gray's grenadier anchovy, Coilia grayii.</title>
        <authorList>
            <person name="Fu Z."/>
        </authorList>
    </citation>
    <scope>NUCLEOTIDE SEQUENCE [LARGE SCALE GENOMIC DNA]</scope>
    <source>
        <strain evidence="5">G4</strain>
        <tissue evidence="5">Muscle</tissue>
    </source>
</reference>
<dbReference type="InterPro" id="IPR003599">
    <property type="entry name" value="Ig_sub"/>
</dbReference>
<dbReference type="EMBL" id="JBHFQA010000007">
    <property type="protein sequence ID" value="KAL2095842.1"/>
    <property type="molecule type" value="Genomic_DNA"/>
</dbReference>
<comment type="caution">
    <text evidence="5">The sequence shown here is derived from an EMBL/GenBank/DDBJ whole genome shotgun (WGS) entry which is preliminary data.</text>
</comment>
<dbReference type="InterPro" id="IPR050958">
    <property type="entry name" value="Cell_Adh-Cytoskel_Orgn"/>
</dbReference>
<feature type="compositionally biased region" description="Polar residues" evidence="3">
    <location>
        <begin position="333"/>
        <end position="344"/>
    </location>
</feature>
<dbReference type="InterPro" id="IPR003598">
    <property type="entry name" value="Ig_sub2"/>
</dbReference>
<feature type="region of interest" description="Disordered" evidence="3">
    <location>
        <begin position="261"/>
        <end position="282"/>
    </location>
</feature>
<dbReference type="InterPro" id="IPR007110">
    <property type="entry name" value="Ig-like_dom"/>
</dbReference>
<evidence type="ECO:0000256" key="3">
    <source>
        <dbReference type="SAM" id="MobiDB-lite"/>
    </source>
</evidence>
<evidence type="ECO:0000259" key="4">
    <source>
        <dbReference type="PROSITE" id="PS50835"/>
    </source>
</evidence>
<proteinExistence type="predicted"/>
<protein>
    <recommendedName>
        <fullName evidence="4">Ig-like domain-containing protein</fullName>
    </recommendedName>
</protein>
<dbReference type="SUPFAM" id="SSF48726">
    <property type="entry name" value="Immunoglobulin"/>
    <property type="match status" value="2"/>
</dbReference>